<gene>
    <name evidence="2" type="ORF">TBRA_LOCUS658</name>
</gene>
<evidence type="ECO:0000313" key="3">
    <source>
        <dbReference type="Proteomes" id="UP000479190"/>
    </source>
</evidence>
<evidence type="ECO:0000256" key="1">
    <source>
        <dbReference type="SAM" id="MobiDB-lite"/>
    </source>
</evidence>
<dbReference type="SUPFAM" id="SSF48403">
    <property type="entry name" value="Ankyrin repeat"/>
    <property type="match status" value="1"/>
</dbReference>
<dbReference type="PANTHER" id="PTHR24198">
    <property type="entry name" value="ANKYRIN REPEAT AND PROTEIN KINASE DOMAIN-CONTAINING PROTEIN"/>
    <property type="match status" value="1"/>
</dbReference>
<keyword evidence="3" id="KW-1185">Reference proteome</keyword>
<dbReference type="InterPro" id="IPR036770">
    <property type="entry name" value="Ankyrin_rpt-contain_sf"/>
</dbReference>
<sequence length="231" mass="25941">MKLLNSFWYASCIYYYYILKHPSKDDDELAERVIRAQPRQVSAAAGERQENNSGERTAAVCSEAGHKKLTEILLRQGANPNFRQTTTEMTLFTAFALNSADVDLLRMFYDINEELHQTVHTNAKDKHGRDTVYLALHRDMRQMVKFLLMAGADPQYSLRKKGVTPLHVVATSIVDSSSLATILLRSVPSEFRPLQINPQDKLGNKPLHMAMAATTKTGSSFGLARTAPDRI</sequence>
<feature type="region of interest" description="Disordered" evidence="1">
    <location>
        <begin position="40"/>
        <end position="59"/>
    </location>
</feature>
<dbReference type="AlphaFoldDB" id="A0A6H5I1Z9"/>
<dbReference type="Gene3D" id="1.25.40.20">
    <property type="entry name" value="Ankyrin repeat-containing domain"/>
    <property type="match status" value="1"/>
</dbReference>
<dbReference type="Proteomes" id="UP000479190">
    <property type="component" value="Unassembled WGS sequence"/>
</dbReference>
<reference evidence="2 3" key="1">
    <citation type="submission" date="2020-02" db="EMBL/GenBank/DDBJ databases">
        <authorList>
            <person name="Ferguson B K."/>
        </authorList>
    </citation>
    <scope>NUCLEOTIDE SEQUENCE [LARGE SCALE GENOMIC DNA]</scope>
</reference>
<accession>A0A6H5I1Z9</accession>
<dbReference type="OrthoDB" id="439236at2759"/>
<evidence type="ECO:0000313" key="2">
    <source>
        <dbReference type="EMBL" id="CAB0028497.1"/>
    </source>
</evidence>
<protein>
    <submittedName>
        <fullName evidence="2">Uncharacterized protein</fullName>
    </submittedName>
</protein>
<dbReference type="EMBL" id="CADCXV010000155">
    <property type="protein sequence ID" value="CAB0028497.1"/>
    <property type="molecule type" value="Genomic_DNA"/>
</dbReference>
<dbReference type="PANTHER" id="PTHR24198:SF165">
    <property type="entry name" value="ANKYRIN REPEAT-CONTAINING PROTEIN-RELATED"/>
    <property type="match status" value="1"/>
</dbReference>
<organism evidence="2 3">
    <name type="scientific">Trichogramma brassicae</name>
    <dbReference type="NCBI Taxonomy" id="86971"/>
    <lineage>
        <taxon>Eukaryota</taxon>
        <taxon>Metazoa</taxon>
        <taxon>Ecdysozoa</taxon>
        <taxon>Arthropoda</taxon>
        <taxon>Hexapoda</taxon>
        <taxon>Insecta</taxon>
        <taxon>Pterygota</taxon>
        <taxon>Neoptera</taxon>
        <taxon>Endopterygota</taxon>
        <taxon>Hymenoptera</taxon>
        <taxon>Apocrita</taxon>
        <taxon>Proctotrupomorpha</taxon>
        <taxon>Chalcidoidea</taxon>
        <taxon>Trichogrammatidae</taxon>
        <taxon>Trichogramma</taxon>
    </lineage>
</organism>
<proteinExistence type="predicted"/>
<name>A0A6H5I1Z9_9HYME</name>